<feature type="domain" description="HTH cro/C1-type" evidence="4">
    <location>
        <begin position="41"/>
        <end position="77"/>
    </location>
</feature>
<dbReference type="InterPro" id="IPR010982">
    <property type="entry name" value="Lambda_DNA-bd_dom_sf"/>
</dbReference>
<dbReference type="GO" id="GO:0003677">
    <property type="term" value="F:DNA binding"/>
    <property type="evidence" value="ECO:0007669"/>
    <property type="project" value="UniProtKB-KW"/>
</dbReference>
<evidence type="ECO:0000313" key="5">
    <source>
        <dbReference type="EMBL" id="PKU23870.1"/>
    </source>
</evidence>
<organism evidence="5 6">
    <name type="scientific">Telmatospirillum siberiense</name>
    <dbReference type="NCBI Taxonomy" id="382514"/>
    <lineage>
        <taxon>Bacteria</taxon>
        <taxon>Pseudomonadati</taxon>
        <taxon>Pseudomonadota</taxon>
        <taxon>Alphaproteobacteria</taxon>
        <taxon>Rhodospirillales</taxon>
        <taxon>Rhodospirillaceae</taxon>
        <taxon>Telmatospirillum</taxon>
    </lineage>
</organism>
<keyword evidence="6" id="KW-1185">Reference proteome</keyword>
<reference evidence="6" key="1">
    <citation type="submission" date="2017-12" db="EMBL/GenBank/DDBJ databases">
        <title>Draft genome sequence of Telmatospirillum siberiense 26-4b1T, an acidotolerant peatland alphaproteobacterium potentially involved in sulfur cycling.</title>
        <authorList>
            <person name="Hausmann B."/>
            <person name="Pjevac P."/>
            <person name="Schreck K."/>
            <person name="Herbold C.W."/>
            <person name="Daims H."/>
            <person name="Wagner M."/>
            <person name="Pester M."/>
            <person name="Loy A."/>
        </authorList>
    </citation>
    <scope>NUCLEOTIDE SEQUENCE [LARGE SCALE GENOMIC DNA]</scope>
    <source>
        <strain evidence="6">26-4b1</strain>
    </source>
</reference>
<evidence type="ECO:0000259" key="4">
    <source>
        <dbReference type="PROSITE" id="PS50943"/>
    </source>
</evidence>
<dbReference type="CDD" id="cd00093">
    <property type="entry name" value="HTH_XRE"/>
    <property type="match status" value="1"/>
</dbReference>
<dbReference type="PROSITE" id="PS50943">
    <property type="entry name" value="HTH_CROC1"/>
    <property type="match status" value="1"/>
</dbReference>
<protein>
    <submittedName>
        <fullName evidence="5">Transcriptional regulator</fullName>
    </submittedName>
</protein>
<dbReference type="PANTHER" id="PTHR36511:SF4">
    <property type="entry name" value="ANTITOXIN MQSA"/>
    <property type="match status" value="1"/>
</dbReference>
<keyword evidence="3" id="KW-0804">Transcription</keyword>
<proteinExistence type="predicted"/>
<keyword evidence="2" id="KW-0238">DNA-binding</keyword>
<keyword evidence="1" id="KW-0805">Transcription regulation</keyword>
<evidence type="ECO:0000256" key="2">
    <source>
        <dbReference type="ARBA" id="ARBA00023125"/>
    </source>
</evidence>
<gene>
    <name evidence="5" type="ORF">CWS72_14425</name>
</gene>
<dbReference type="SUPFAM" id="SSF47413">
    <property type="entry name" value="lambda repressor-like DNA-binding domains"/>
    <property type="match status" value="1"/>
</dbReference>
<dbReference type="InterPro" id="IPR052359">
    <property type="entry name" value="HTH-type_reg/antitoxin"/>
</dbReference>
<sequence length="100" mass="11010">MTQRNIGDEIIQGLEGALQYLDGNPKGTVAHTVQVPATVDVKSIRERSGLSQDKFAARYGFAVSALRDWEQGRRSPDRTARFLLTVIAKNPRAVEEALAD</sequence>
<dbReference type="Proteomes" id="UP000233293">
    <property type="component" value="Unassembled WGS sequence"/>
</dbReference>
<dbReference type="OrthoDB" id="461984at2"/>
<evidence type="ECO:0000313" key="6">
    <source>
        <dbReference type="Proteomes" id="UP000233293"/>
    </source>
</evidence>
<name>A0A2N3PU02_9PROT</name>
<dbReference type="PANTHER" id="PTHR36511">
    <property type="entry name" value="MERR FAMILY BACTERIAL REGULATORY PROTEIN"/>
    <property type="match status" value="1"/>
</dbReference>
<dbReference type="InterPro" id="IPR001387">
    <property type="entry name" value="Cro/C1-type_HTH"/>
</dbReference>
<dbReference type="RefSeq" id="WP_101251326.1">
    <property type="nucleotide sequence ID" value="NZ_PIUM01000016.1"/>
</dbReference>
<evidence type="ECO:0000256" key="1">
    <source>
        <dbReference type="ARBA" id="ARBA00023015"/>
    </source>
</evidence>
<dbReference type="Pfam" id="PF01381">
    <property type="entry name" value="HTH_3"/>
    <property type="match status" value="1"/>
</dbReference>
<dbReference type="Gene3D" id="1.10.260.40">
    <property type="entry name" value="lambda repressor-like DNA-binding domains"/>
    <property type="match status" value="1"/>
</dbReference>
<comment type="caution">
    <text evidence="5">The sequence shown here is derived from an EMBL/GenBank/DDBJ whole genome shotgun (WGS) entry which is preliminary data.</text>
</comment>
<evidence type="ECO:0000256" key="3">
    <source>
        <dbReference type="ARBA" id="ARBA00023163"/>
    </source>
</evidence>
<dbReference type="EMBL" id="PIUM01000016">
    <property type="protein sequence ID" value="PKU23870.1"/>
    <property type="molecule type" value="Genomic_DNA"/>
</dbReference>
<accession>A0A2N3PU02</accession>
<dbReference type="AlphaFoldDB" id="A0A2N3PU02"/>